<reference evidence="2" key="2">
    <citation type="submission" date="2015-01" db="EMBL/GenBank/DDBJ databases">
        <title>Evolutionary Origins and Diversification of the Mycorrhizal Mutualists.</title>
        <authorList>
            <consortium name="DOE Joint Genome Institute"/>
            <consortium name="Mycorrhizal Genomics Consortium"/>
            <person name="Kohler A."/>
            <person name="Kuo A."/>
            <person name="Nagy L.G."/>
            <person name="Floudas D."/>
            <person name="Copeland A."/>
            <person name="Barry K.W."/>
            <person name="Cichocki N."/>
            <person name="Veneault-Fourrey C."/>
            <person name="LaButti K."/>
            <person name="Lindquist E.A."/>
            <person name="Lipzen A."/>
            <person name="Lundell T."/>
            <person name="Morin E."/>
            <person name="Murat C."/>
            <person name="Riley R."/>
            <person name="Ohm R."/>
            <person name="Sun H."/>
            <person name="Tunlid A."/>
            <person name="Henrissat B."/>
            <person name="Grigoriev I.V."/>
            <person name="Hibbett D.S."/>
            <person name="Martin F."/>
        </authorList>
    </citation>
    <scope>NUCLEOTIDE SEQUENCE [LARGE SCALE GENOMIC DNA]</scope>
    <source>
        <strain evidence="2">Ve08.2h10</strain>
    </source>
</reference>
<evidence type="ECO:0000313" key="1">
    <source>
        <dbReference type="EMBL" id="KIK98603.1"/>
    </source>
</evidence>
<dbReference type="Proteomes" id="UP000054538">
    <property type="component" value="Unassembled WGS sequence"/>
</dbReference>
<protein>
    <submittedName>
        <fullName evidence="1">Uncharacterized protein</fullName>
    </submittedName>
</protein>
<dbReference type="InParanoid" id="A0A0D0DV94"/>
<sequence length="67" mass="7580">MARSPPSSCDCHLHIIYVTNQDRTDGGWFLLDSLGLTIQVAWMEIPPGYTTITVNIVVLKCLPRRHK</sequence>
<name>A0A0D0DV94_9AGAM</name>
<reference evidence="1 2" key="1">
    <citation type="submission" date="2014-04" db="EMBL/GenBank/DDBJ databases">
        <authorList>
            <consortium name="DOE Joint Genome Institute"/>
            <person name="Kuo A."/>
            <person name="Kohler A."/>
            <person name="Jargeat P."/>
            <person name="Nagy L.G."/>
            <person name="Floudas D."/>
            <person name="Copeland A."/>
            <person name="Barry K.W."/>
            <person name="Cichocki N."/>
            <person name="Veneault-Fourrey C."/>
            <person name="LaButti K."/>
            <person name="Lindquist E.A."/>
            <person name="Lipzen A."/>
            <person name="Lundell T."/>
            <person name="Morin E."/>
            <person name="Murat C."/>
            <person name="Sun H."/>
            <person name="Tunlid A."/>
            <person name="Henrissat B."/>
            <person name="Grigoriev I.V."/>
            <person name="Hibbett D.S."/>
            <person name="Martin F."/>
            <person name="Nordberg H.P."/>
            <person name="Cantor M.N."/>
            <person name="Hua S.X."/>
        </authorList>
    </citation>
    <scope>NUCLEOTIDE SEQUENCE [LARGE SCALE GENOMIC DNA]</scope>
    <source>
        <strain evidence="1 2">Ve08.2h10</strain>
    </source>
</reference>
<keyword evidence="2" id="KW-1185">Reference proteome</keyword>
<dbReference type="HOGENOM" id="CLU_2813165_0_0_1"/>
<organism evidence="1 2">
    <name type="scientific">Paxillus rubicundulus Ve08.2h10</name>
    <dbReference type="NCBI Taxonomy" id="930991"/>
    <lineage>
        <taxon>Eukaryota</taxon>
        <taxon>Fungi</taxon>
        <taxon>Dikarya</taxon>
        <taxon>Basidiomycota</taxon>
        <taxon>Agaricomycotina</taxon>
        <taxon>Agaricomycetes</taxon>
        <taxon>Agaricomycetidae</taxon>
        <taxon>Boletales</taxon>
        <taxon>Paxilineae</taxon>
        <taxon>Paxillaceae</taxon>
        <taxon>Paxillus</taxon>
    </lineage>
</organism>
<evidence type="ECO:0000313" key="2">
    <source>
        <dbReference type="Proteomes" id="UP000054538"/>
    </source>
</evidence>
<gene>
    <name evidence="1" type="ORF">PAXRUDRAFT_823710</name>
</gene>
<dbReference type="AlphaFoldDB" id="A0A0D0DV94"/>
<proteinExistence type="predicted"/>
<dbReference type="EMBL" id="KN824887">
    <property type="protein sequence ID" value="KIK98603.1"/>
    <property type="molecule type" value="Genomic_DNA"/>
</dbReference>
<accession>A0A0D0DV94</accession>